<sequence>MLGLTAIPNQILLSRQFVGWLIDEMTVLVSTVYFGLDPDAFDYQPTELKKHYYFTTANIGRPISFSPDLAVLAPVFGCLHNPPLLKQ</sequence>
<dbReference type="AlphaFoldDB" id="A0A0B7NGP6"/>
<keyword evidence="2" id="KW-1185">Reference proteome</keyword>
<organism evidence="1 2">
    <name type="scientific">Parasitella parasitica</name>
    <dbReference type="NCBI Taxonomy" id="35722"/>
    <lineage>
        <taxon>Eukaryota</taxon>
        <taxon>Fungi</taxon>
        <taxon>Fungi incertae sedis</taxon>
        <taxon>Mucoromycota</taxon>
        <taxon>Mucoromycotina</taxon>
        <taxon>Mucoromycetes</taxon>
        <taxon>Mucorales</taxon>
        <taxon>Mucorineae</taxon>
        <taxon>Mucoraceae</taxon>
        <taxon>Parasitella</taxon>
    </lineage>
</organism>
<dbReference type="EMBL" id="LN731291">
    <property type="protein sequence ID" value="CEP14515.1"/>
    <property type="molecule type" value="Genomic_DNA"/>
</dbReference>
<evidence type="ECO:0000313" key="2">
    <source>
        <dbReference type="Proteomes" id="UP000054107"/>
    </source>
</evidence>
<dbReference type="Proteomes" id="UP000054107">
    <property type="component" value="Unassembled WGS sequence"/>
</dbReference>
<proteinExistence type="predicted"/>
<reference evidence="1 2" key="1">
    <citation type="submission" date="2014-09" db="EMBL/GenBank/DDBJ databases">
        <authorList>
            <person name="Ellenberger Sabrina"/>
        </authorList>
    </citation>
    <scope>NUCLEOTIDE SEQUENCE [LARGE SCALE GENOMIC DNA]</scope>
    <source>
        <strain evidence="1 2">CBS 412.66</strain>
    </source>
</reference>
<protein>
    <submittedName>
        <fullName evidence="1">Uncharacterized protein</fullName>
    </submittedName>
</protein>
<evidence type="ECO:0000313" key="1">
    <source>
        <dbReference type="EMBL" id="CEP14515.1"/>
    </source>
</evidence>
<gene>
    <name evidence="1" type="primary">PARPA_08698.1 scaffold 33736</name>
</gene>
<accession>A0A0B7NGP6</accession>
<name>A0A0B7NGP6_9FUNG</name>